<keyword evidence="3" id="KW-1185">Reference proteome</keyword>
<dbReference type="InterPro" id="IPR052894">
    <property type="entry name" value="AsmA-related"/>
</dbReference>
<accession>A0ABZ0PGK3</accession>
<dbReference type="InterPro" id="IPR007844">
    <property type="entry name" value="AsmA"/>
</dbReference>
<dbReference type="Pfam" id="PF05170">
    <property type="entry name" value="AsmA"/>
    <property type="match status" value="2"/>
</dbReference>
<reference evidence="2 3" key="1">
    <citation type="submission" date="2023-11" db="EMBL/GenBank/DDBJ databases">
        <title>Arctic aerobic anoxygenic photoheterotroph Sediminicoccus rosea KRV36 adapts its photosynthesis to long days of polar summer.</title>
        <authorList>
            <person name="Tomasch J."/>
            <person name="Kopejtka K."/>
            <person name="Bily T."/>
            <person name="Gardiner A.T."/>
            <person name="Gardian Z."/>
            <person name="Shivaramu S."/>
            <person name="Koblizek M."/>
            <person name="Engelhardt F."/>
            <person name="Kaftan D."/>
        </authorList>
    </citation>
    <scope>NUCLEOTIDE SEQUENCE [LARGE SCALE GENOMIC DNA]</scope>
    <source>
        <strain evidence="2 3">R-30</strain>
    </source>
</reference>
<feature type="domain" description="AsmA" evidence="1">
    <location>
        <begin position="7"/>
        <end position="114"/>
    </location>
</feature>
<organism evidence="2 3">
    <name type="scientific">Sediminicoccus rosea</name>
    <dbReference type="NCBI Taxonomy" id="1225128"/>
    <lineage>
        <taxon>Bacteria</taxon>
        <taxon>Pseudomonadati</taxon>
        <taxon>Pseudomonadota</taxon>
        <taxon>Alphaproteobacteria</taxon>
        <taxon>Acetobacterales</taxon>
        <taxon>Roseomonadaceae</taxon>
        <taxon>Sediminicoccus</taxon>
    </lineage>
</organism>
<dbReference type="PANTHER" id="PTHR30441:SF4">
    <property type="entry name" value="PROTEIN ASMA"/>
    <property type="match status" value="1"/>
</dbReference>
<dbReference type="EMBL" id="CP137852">
    <property type="protein sequence ID" value="WPB84396.1"/>
    <property type="molecule type" value="Genomic_DNA"/>
</dbReference>
<proteinExistence type="predicted"/>
<evidence type="ECO:0000313" key="3">
    <source>
        <dbReference type="Proteomes" id="UP001305521"/>
    </source>
</evidence>
<dbReference type="RefSeq" id="WP_318648356.1">
    <property type="nucleotide sequence ID" value="NZ_CP137852.1"/>
</dbReference>
<evidence type="ECO:0000313" key="2">
    <source>
        <dbReference type="EMBL" id="WPB84396.1"/>
    </source>
</evidence>
<name>A0ABZ0PGK3_9PROT</name>
<feature type="domain" description="AsmA" evidence="1">
    <location>
        <begin position="692"/>
        <end position="866"/>
    </location>
</feature>
<protein>
    <submittedName>
        <fullName evidence="2">AsmA family protein</fullName>
    </submittedName>
</protein>
<gene>
    <name evidence="2" type="ORF">R9Z33_20150</name>
</gene>
<sequence>MRRLLLLTLAAGLLLLAGASAWLLPRWLDWDRHRGALAEIASERLGRPVALEGQVALVLLPQPRLEASRIVIGQAADEIQMSARALRLRLDLWALLLGRLEVRELALVGADIRLPWPPTSLPGLTPPPWLTALDARLEESRIQIGGAVVEGVNARLMAGEIGEALTAEGSLAWRGRPMRFQAVLGRAGDAGVAPLDVTASAAGANLRARGVLLTEGGFAGRLEAAGPDLSALIPAPAAAFRATANLAAGAELIVANQLELTLGADAVRGGALLRLVPEPRFELTLTAPSLDLEPWLAALRGAGAQAVPVSLDLSAEAAQFGPLRMTDLRATANLQNEHLTLGRVSAAMAGETTLELSGGGGAARLELGLRWRSARPAEWLAAAGLAPRLAPPEGPALGSLRLSWEGGAFAVTELAAQLGQSRVSGGFVWRPGARPNLALGLEFDELALPQSQAELAAALREAAGEADLQLRLSFARLRLRDDVWERLAFDGATEGGRILLRRLAGRHLGLDVVLAGTLSGTGSAARLSEMTLEAEGPAGPLLGRLGVVRPDLATAPLRLRLSGAGPLDALALRLEIDLAEARLEAQLTVDVPQDRVQARLTARHPGAARLLSQALAIPPPDWIGEGSFSLIANLGWRLADGRGAWNAESFELVAGELRGRGQVTLAGERPAIAGRLALERLPLPDWRGLDLTAWPGLDLDLAVTADRVAPRGLPLLEAASARLRADAATLRLEDGRASLAGGNLAAALRLERAGPRLALEGSMTDIVLAAPLTGRPLDIAAGRLSGELRLEAGGATPAAWLRSAAGEGSLTLRDGVVQGFDAPAAAAALGWADPGTALGAALESGATPIERGRVAFTLAEGRLTITEAALGAEAGLALGLSGTVDLPEDRVALRLALPVPEGAPPVALEVTGPSLNPRRAADLAPWRAWRAANPP</sequence>
<evidence type="ECO:0000259" key="1">
    <source>
        <dbReference type="Pfam" id="PF05170"/>
    </source>
</evidence>
<dbReference type="Proteomes" id="UP001305521">
    <property type="component" value="Chromosome"/>
</dbReference>
<dbReference type="PANTHER" id="PTHR30441">
    <property type="entry name" value="DUF748 DOMAIN-CONTAINING PROTEIN"/>
    <property type="match status" value="1"/>
</dbReference>